<evidence type="ECO:0000313" key="2">
    <source>
        <dbReference type="Proteomes" id="UP000426444"/>
    </source>
</evidence>
<sequence>MQININQQFAQIGINTTKPFLGLNTVQPQLQINTQKPEVQIQKQQPKVHIDQSQCFADFNKRAPIEFVNYHSQKAKSSGIQAIGKIAAEGDMLAKIEGNITVQDLAKRAMDTQKDFNVEAIPKQRPNINFEKHPVEIIPQKGTLDININQGTIQQDFQWGKVDIYLNQKNYLEINFIPKKQITA</sequence>
<dbReference type="AlphaFoldDB" id="A0A6I6DCX4"/>
<dbReference type="InterPro" id="IPR045527">
    <property type="entry name" value="DUF6470"/>
</dbReference>
<evidence type="ECO:0000313" key="1">
    <source>
        <dbReference type="EMBL" id="QGU00432.1"/>
    </source>
</evidence>
<dbReference type="Pfam" id="PF20074">
    <property type="entry name" value="DUF6470"/>
    <property type="match status" value="1"/>
</dbReference>
<dbReference type="OrthoDB" id="2112831at2"/>
<accession>A0A6I6DCX4</accession>
<gene>
    <name evidence="1" type="ORF">SYNTR_1838</name>
</gene>
<name>A0A6I6DCX4_9FIRM</name>
<protein>
    <submittedName>
        <fullName evidence="1">Uncharacterized protein</fullName>
    </submittedName>
</protein>
<organism evidence="1 2">
    <name type="scientific">Candidatus Syntrophocurvum alkaliphilum</name>
    <dbReference type="NCBI Taxonomy" id="2293317"/>
    <lineage>
        <taxon>Bacteria</taxon>
        <taxon>Bacillati</taxon>
        <taxon>Bacillota</taxon>
        <taxon>Clostridia</taxon>
        <taxon>Eubacteriales</taxon>
        <taxon>Syntrophomonadaceae</taxon>
        <taxon>Candidatus Syntrophocurvum</taxon>
    </lineage>
</organism>
<keyword evidence="2" id="KW-1185">Reference proteome</keyword>
<dbReference type="Proteomes" id="UP000426444">
    <property type="component" value="Chromosome"/>
</dbReference>
<proteinExistence type="predicted"/>
<dbReference type="RefSeq" id="WP_156204215.1">
    <property type="nucleotide sequence ID" value="NZ_CP046457.1"/>
</dbReference>
<dbReference type="KEGG" id="salq:SYNTR_1838"/>
<dbReference type="EMBL" id="CP046457">
    <property type="protein sequence ID" value="QGU00432.1"/>
    <property type="molecule type" value="Genomic_DNA"/>
</dbReference>
<reference evidence="2" key="1">
    <citation type="journal article" date="2019" name="Microbiology">
        <title>Complete Genome Sequence of an Uncultured Bacterium of the Candidate Phylum Bipolaricaulota.</title>
        <authorList>
            <person name="Kadnikov V.V."/>
            <person name="Mardanov A.V."/>
            <person name="Beletsky A.V."/>
            <person name="Frank Y.A."/>
            <person name="Karnachuk O.V."/>
            <person name="Ravin N.V."/>
        </authorList>
    </citation>
    <scope>NUCLEOTIDE SEQUENCE [LARGE SCALE GENOMIC DNA]</scope>
</reference>